<evidence type="ECO:0000313" key="6">
    <source>
        <dbReference type="EMBL" id="WZB89182.1"/>
    </source>
</evidence>
<dbReference type="InterPro" id="IPR048563">
    <property type="entry name" value="CYP38_PsbQ-like"/>
</dbReference>
<dbReference type="Proteomes" id="UP001483337">
    <property type="component" value="Chromosome"/>
</dbReference>
<dbReference type="InterPro" id="IPR044665">
    <property type="entry name" value="E_coli_cyclophilin_A-like"/>
</dbReference>
<dbReference type="Pfam" id="PF21329">
    <property type="entry name" value="CYP38_PsbQ-like"/>
    <property type="match status" value="1"/>
</dbReference>
<evidence type="ECO:0000256" key="4">
    <source>
        <dbReference type="ARBA" id="ARBA00023235"/>
    </source>
</evidence>
<keyword evidence="7" id="KW-1185">Reference proteome</keyword>
<dbReference type="EMBL" id="CP150886">
    <property type="protein sequence ID" value="WZB89182.1"/>
    <property type="molecule type" value="Genomic_DNA"/>
</dbReference>
<keyword evidence="2" id="KW-0793">Thylakoid</keyword>
<evidence type="ECO:0000259" key="5">
    <source>
        <dbReference type="PROSITE" id="PS50072"/>
    </source>
</evidence>
<proteinExistence type="predicted"/>
<gene>
    <name evidence="6" type="ORF">WJM97_05745</name>
</gene>
<name>A0ABZ2UW49_9CYAN</name>
<evidence type="ECO:0000313" key="7">
    <source>
        <dbReference type="Proteomes" id="UP001483337"/>
    </source>
</evidence>
<sequence>MFNLIKSWLKYSLKAILLVTILVGITTFAWTPSSYAALPAGNAITDGKALLRYALPIDNKPVRKLQGSLEDIANQLRANKRWGAVSRDLKQASRILDQPSKILASVPEERQEQAEAWITELKSGIAELQEIVNNKQKDPILEGRAKLLKTVSLLEESMVKGFPFEVPDEYSNLPQLKGRATIAIKTNKGDLAVVVDGYSAPVTAGNFVDLVQRGFYDGLEFTRSEESYVLQTGDPPGKEVGFIDPKTGEYRAIPLEILAEGDKEPTYGITLEQAGRYLDMPVLPFSSFGALAMARPESDVDGGSSQVFFFLFEPELTPAGRNLLDGRYSVFGYLIEGRDILDTLKAGDKIESATVIQGMENLIQPA</sequence>
<dbReference type="InterPro" id="IPR002130">
    <property type="entry name" value="Cyclophilin-type_PPIase_dom"/>
</dbReference>
<dbReference type="Gene3D" id="2.40.100.10">
    <property type="entry name" value="Cyclophilin-like"/>
    <property type="match status" value="1"/>
</dbReference>
<dbReference type="Pfam" id="PF00160">
    <property type="entry name" value="Pro_isomerase"/>
    <property type="match status" value="1"/>
</dbReference>
<dbReference type="GO" id="GO:0016853">
    <property type="term" value="F:isomerase activity"/>
    <property type="evidence" value="ECO:0007669"/>
    <property type="project" value="UniProtKB-KW"/>
</dbReference>
<evidence type="ECO:0000256" key="3">
    <source>
        <dbReference type="ARBA" id="ARBA00023110"/>
    </source>
</evidence>
<feature type="domain" description="PPIase cyclophilin-type" evidence="5">
    <location>
        <begin position="189"/>
        <end position="366"/>
    </location>
</feature>
<dbReference type="InterPro" id="IPR023222">
    <property type="entry name" value="PsbQ-like_dom_sf"/>
</dbReference>
<protein>
    <recommendedName>
        <fullName evidence="1">peptidylprolyl isomerase</fullName>
        <ecNumber evidence="1">5.2.1.8</ecNumber>
    </recommendedName>
</protein>
<dbReference type="PROSITE" id="PS50072">
    <property type="entry name" value="CSA_PPIASE_2"/>
    <property type="match status" value="1"/>
</dbReference>
<dbReference type="InterPro" id="IPR029000">
    <property type="entry name" value="Cyclophilin-like_dom_sf"/>
</dbReference>
<dbReference type="EC" id="5.2.1.8" evidence="1"/>
<keyword evidence="4 6" id="KW-0413">Isomerase</keyword>
<organism evidence="6 7">
    <name type="scientific">Okeanomitos corallinicola TIOX110</name>
    <dbReference type="NCBI Taxonomy" id="3133117"/>
    <lineage>
        <taxon>Bacteria</taxon>
        <taxon>Bacillati</taxon>
        <taxon>Cyanobacteriota</taxon>
        <taxon>Cyanophyceae</taxon>
        <taxon>Nostocales</taxon>
        <taxon>Aphanizomenonaceae</taxon>
        <taxon>Okeanomitos</taxon>
    </lineage>
</organism>
<dbReference type="Gene3D" id="1.20.120.290">
    <property type="entry name" value="Oxygen-evolving enhancer protein 3 (PsbQ), four-helix up-down bundle"/>
    <property type="match status" value="1"/>
</dbReference>
<reference evidence="6 7" key="1">
    <citation type="submission" date="2024-04" db="EMBL/GenBank/DDBJ databases">
        <title>Okeanomitos corallinicola gen. &amp; sp. nov. (Nostocales, Cyanobacteria), a new toxic marine heterocyst-forming cyanobacterium from a coral reef.</title>
        <authorList>
            <person name="Li H."/>
            <person name="Li R."/>
            <person name="Kang J."/>
            <person name="Hii K.S."/>
            <person name="Mohamed H.F."/>
            <person name="Xu X."/>
            <person name="Luo Z."/>
        </authorList>
    </citation>
    <scope>NUCLEOTIDE SEQUENCE [LARGE SCALE GENOMIC DNA]</scope>
    <source>
        <strain evidence="6 7">TIOX110</strain>
    </source>
</reference>
<evidence type="ECO:0000256" key="2">
    <source>
        <dbReference type="ARBA" id="ARBA00023078"/>
    </source>
</evidence>
<dbReference type="PANTHER" id="PTHR43246">
    <property type="entry name" value="PEPTIDYL-PROLYL CIS-TRANS ISOMERASE CYP38, CHLOROPLASTIC"/>
    <property type="match status" value="1"/>
</dbReference>
<dbReference type="RefSeq" id="WP_353932086.1">
    <property type="nucleotide sequence ID" value="NZ_CP150886.1"/>
</dbReference>
<evidence type="ECO:0000256" key="1">
    <source>
        <dbReference type="ARBA" id="ARBA00013194"/>
    </source>
</evidence>
<dbReference type="SUPFAM" id="SSF50891">
    <property type="entry name" value="Cyclophilin-like"/>
    <property type="match status" value="1"/>
</dbReference>
<keyword evidence="3" id="KW-0697">Rotamase</keyword>
<dbReference type="SUPFAM" id="SSF101112">
    <property type="entry name" value="Oxygen-evolving enhancer protein 3"/>
    <property type="match status" value="1"/>
</dbReference>
<dbReference type="CDD" id="cd01924">
    <property type="entry name" value="cyclophilin_TLP40_like"/>
    <property type="match status" value="1"/>
</dbReference>
<accession>A0ABZ2UW49</accession>